<evidence type="ECO:0000313" key="2">
    <source>
        <dbReference type="Proteomes" id="UP000041882"/>
    </source>
</evidence>
<proteinExistence type="predicted"/>
<sequence>MAEISTFPHSTLNYPDVNIKVLNQGVKNISHLAQLKTEGVEVLQEKALRVSLYSQRLDVNVRESLSSLQVKLKNTLAQTYFTTLEEIDEALGNHDIDEESKSEMRKERLDLIKSLGNDIAQLRNLFIEKAELLDKSAADLHNVVIIEGTDKVLQAEQLRQKQLTEDIGTKELERKEIEKKRDKIIEALDVIREHNLIDAFNDLIPTGENLSELDLAKPELELIKQSLEITKNVLGQFSAGLKYIDLTEARKKLDNQIDTISTRLTELNHQLEKSDKLVSGINAVIKIDKEKSAVVAEAEKLSRAWHLFINEIAALQGTALNEIGLSKPLIKQQSYLESLIKQFVQL</sequence>
<evidence type="ECO:0008006" key="3">
    <source>
        <dbReference type="Google" id="ProtNLM"/>
    </source>
</evidence>
<evidence type="ECO:0000313" key="1">
    <source>
        <dbReference type="EMBL" id="CNH83789.1"/>
    </source>
</evidence>
<dbReference type="NCBIfam" id="NF033927">
    <property type="entry name" value="alph_xenorhab_B"/>
    <property type="match status" value="1"/>
</dbReference>
<dbReference type="Proteomes" id="UP000041882">
    <property type="component" value="Unassembled WGS sequence"/>
</dbReference>
<reference evidence="2" key="1">
    <citation type="submission" date="2015-03" db="EMBL/GenBank/DDBJ databases">
        <authorList>
            <consortium name="Pathogen Informatics"/>
            <person name="Murphy D."/>
        </authorList>
    </citation>
    <scope>NUCLEOTIDE SEQUENCE [LARGE SCALE GENOMIC DNA]</scope>
    <source>
        <strain evidence="2">IP6945</strain>
    </source>
</reference>
<organism evidence="1 2">
    <name type="scientific">Yersinia thracica</name>
    <dbReference type="NCBI Taxonomy" id="2890319"/>
    <lineage>
        <taxon>Bacteria</taxon>
        <taxon>Pseudomonadati</taxon>
        <taxon>Pseudomonadota</taxon>
        <taxon>Gammaproteobacteria</taxon>
        <taxon>Enterobacterales</taxon>
        <taxon>Yersiniaceae</taxon>
        <taxon>Yersinia</taxon>
    </lineage>
</organism>
<gene>
    <name evidence="1" type="ORF">ERS008472_02451</name>
</gene>
<accession>A0A0T9PVK9</accession>
<name>A0A0T9PVK9_9GAMM</name>
<protein>
    <recommendedName>
        <fullName evidence="3">XaxB</fullName>
    </recommendedName>
</protein>
<dbReference type="InterPro" id="IPR047760">
    <property type="entry name" value="XaxB-like"/>
</dbReference>
<dbReference type="EMBL" id="CQAW01000011">
    <property type="protein sequence ID" value="CNH83789.1"/>
    <property type="molecule type" value="Genomic_DNA"/>
</dbReference>
<keyword evidence="2" id="KW-1185">Reference proteome</keyword>
<dbReference type="AlphaFoldDB" id="A0A0T9PVK9"/>
<dbReference type="RefSeq" id="WP_050114521.1">
    <property type="nucleotide sequence ID" value="NZ_CQAW01000011.1"/>
</dbReference>